<dbReference type="OrthoDB" id="3795214at2759"/>
<feature type="region of interest" description="Disordered" evidence="1">
    <location>
        <begin position="65"/>
        <end position="84"/>
    </location>
</feature>
<evidence type="ECO:0000256" key="2">
    <source>
        <dbReference type="SAM" id="SignalP"/>
    </source>
</evidence>
<organism evidence="3 4">
    <name type="scientific">Setomelanomma holmii</name>
    <dbReference type="NCBI Taxonomy" id="210430"/>
    <lineage>
        <taxon>Eukaryota</taxon>
        <taxon>Fungi</taxon>
        <taxon>Dikarya</taxon>
        <taxon>Ascomycota</taxon>
        <taxon>Pezizomycotina</taxon>
        <taxon>Dothideomycetes</taxon>
        <taxon>Pleosporomycetidae</taxon>
        <taxon>Pleosporales</taxon>
        <taxon>Pleosporineae</taxon>
        <taxon>Phaeosphaeriaceae</taxon>
        <taxon>Setomelanomma</taxon>
    </lineage>
</organism>
<feature type="non-terminal residue" evidence="3">
    <location>
        <position position="393"/>
    </location>
</feature>
<evidence type="ECO:0000256" key="1">
    <source>
        <dbReference type="SAM" id="MobiDB-lite"/>
    </source>
</evidence>
<evidence type="ECO:0000313" key="3">
    <source>
        <dbReference type="EMBL" id="KAF2023264.1"/>
    </source>
</evidence>
<feature type="signal peptide" evidence="2">
    <location>
        <begin position="1"/>
        <end position="18"/>
    </location>
</feature>
<feature type="compositionally biased region" description="Low complexity" evidence="1">
    <location>
        <begin position="367"/>
        <end position="378"/>
    </location>
</feature>
<keyword evidence="2" id="KW-0732">Signal</keyword>
<comment type="caution">
    <text evidence="3">The sequence shown here is derived from an EMBL/GenBank/DDBJ whole genome shotgun (WGS) entry which is preliminary data.</text>
</comment>
<dbReference type="AlphaFoldDB" id="A0A9P4LGK0"/>
<protein>
    <submittedName>
        <fullName evidence="3">Uncharacterized protein</fullName>
    </submittedName>
</protein>
<accession>A0A9P4LGK0</accession>
<feature type="compositionally biased region" description="Basic and acidic residues" evidence="1">
    <location>
        <begin position="379"/>
        <end position="393"/>
    </location>
</feature>
<evidence type="ECO:0000313" key="4">
    <source>
        <dbReference type="Proteomes" id="UP000799777"/>
    </source>
</evidence>
<gene>
    <name evidence="3" type="ORF">EK21DRAFT_81324</name>
</gene>
<feature type="compositionally biased region" description="Polar residues" evidence="1">
    <location>
        <begin position="353"/>
        <end position="364"/>
    </location>
</feature>
<reference evidence="3" key="1">
    <citation type="journal article" date="2020" name="Stud. Mycol.">
        <title>101 Dothideomycetes genomes: a test case for predicting lifestyles and emergence of pathogens.</title>
        <authorList>
            <person name="Haridas S."/>
            <person name="Albert R."/>
            <person name="Binder M."/>
            <person name="Bloem J."/>
            <person name="Labutti K."/>
            <person name="Salamov A."/>
            <person name="Andreopoulos B."/>
            <person name="Baker S."/>
            <person name="Barry K."/>
            <person name="Bills G."/>
            <person name="Bluhm B."/>
            <person name="Cannon C."/>
            <person name="Castanera R."/>
            <person name="Culley D."/>
            <person name="Daum C."/>
            <person name="Ezra D."/>
            <person name="Gonzalez J."/>
            <person name="Henrissat B."/>
            <person name="Kuo A."/>
            <person name="Liang C."/>
            <person name="Lipzen A."/>
            <person name="Lutzoni F."/>
            <person name="Magnuson J."/>
            <person name="Mondo S."/>
            <person name="Nolan M."/>
            <person name="Ohm R."/>
            <person name="Pangilinan J."/>
            <person name="Park H.-J."/>
            <person name="Ramirez L."/>
            <person name="Alfaro M."/>
            <person name="Sun H."/>
            <person name="Tritt A."/>
            <person name="Yoshinaga Y."/>
            <person name="Zwiers L.-H."/>
            <person name="Turgeon B."/>
            <person name="Goodwin S."/>
            <person name="Spatafora J."/>
            <person name="Crous P."/>
            <person name="Grigoriev I."/>
        </authorList>
    </citation>
    <scope>NUCLEOTIDE SEQUENCE</scope>
    <source>
        <strain evidence="3">CBS 110217</strain>
    </source>
</reference>
<dbReference type="Proteomes" id="UP000799777">
    <property type="component" value="Unassembled WGS sequence"/>
</dbReference>
<sequence length="393" mass="41579">MLPQLIAALLCCLALCSASPAPSTAASSNIDFNALPDGSLGYLPADWLASQGMLLELNKTNAPVPASARSLDPPAATPSAAGRDKENGAVVGTFVSGMLTATSLNIKGNTAAQGLCMSLPTGAGTMAGTVITQEGAKNIYGENSTALDFEQGVVPGSFFGSIVGHGTGTALSRGLCKHVLSDFGKMWKGIHPDAMPKTYKTFHRALTEILGSHMRSIGVDSARAAKFADQMTETRRLMDRLKPDDSLEFLDREILRVSSDLVSDIARLQPQVQGSSDSCSIFTRQFEKLNDLAKNVPKAKQIAEKLEQPVEGLHDGVKKAADLAKKGFPAEAKDALKKADNMGKDAFKALSNLNPFPGSSNSKPKVTETATQTVTEHVTSTHHETRTHTETAT</sequence>
<dbReference type="EMBL" id="ML978363">
    <property type="protein sequence ID" value="KAF2023264.1"/>
    <property type="molecule type" value="Genomic_DNA"/>
</dbReference>
<feature type="region of interest" description="Disordered" evidence="1">
    <location>
        <begin position="353"/>
        <end position="393"/>
    </location>
</feature>
<proteinExistence type="predicted"/>
<feature type="chain" id="PRO_5040314606" evidence="2">
    <location>
        <begin position="19"/>
        <end position="393"/>
    </location>
</feature>
<name>A0A9P4LGK0_9PLEO</name>
<keyword evidence="4" id="KW-1185">Reference proteome</keyword>